<evidence type="ECO:0000259" key="3">
    <source>
        <dbReference type="Pfam" id="PF00171"/>
    </source>
</evidence>
<dbReference type="SUPFAM" id="SSF53720">
    <property type="entry name" value="ALDH-like"/>
    <property type="match status" value="1"/>
</dbReference>
<protein>
    <submittedName>
        <fullName evidence="4">Aldehyde dehydrogenase</fullName>
    </submittedName>
</protein>
<gene>
    <name evidence="4" type="ORF">DF185_09755</name>
</gene>
<evidence type="ECO:0000313" key="4">
    <source>
        <dbReference type="EMBL" id="PXY01806.1"/>
    </source>
</evidence>
<accession>A0A2V3ZZQ1</accession>
<dbReference type="InterPro" id="IPR051020">
    <property type="entry name" value="ALDH-related_metabolic_enz"/>
</dbReference>
<dbReference type="EMBL" id="QFLI01000003">
    <property type="protein sequence ID" value="PXY01806.1"/>
    <property type="molecule type" value="Genomic_DNA"/>
</dbReference>
<dbReference type="PANTHER" id="PTHR42991">
    <property type="entry name" value="ALDEHYDE DEHYDROGENASE"/>
    <property type="match status" value="1"/>
</dbReference>
<dbReference type="InterPro" id="IPR016163">
    <property type="entry name" value="Ald_DH_C"/>
</dbReference>
<dbReference type="InterPro" id="IPR016162">
    <property type="entry name" value="Ald_DH_N"/>
</dbReference>
<organism evidence="4 5">
    <name type="scientific">Marinifilum breve</name>
    <dbReference type="NCBI Taxonomy" id="2184082"/>
    <lineage>
        <taxon>Bacteria</taxon>
        <taxon>Pseudomonadati</taxon>
        <taxon>Bacteroidota</taxon>
        <taxon>Bacteroidia</taxon>
        <taxon>Marinilabiliales</taxon>
        <taxon>Marinifilaceae</taxon>
    </lineage>
</organism>
<dbReference type="Pfam" id="PF00171">
    <property type="entry name" value="Aldedh"/>
    <property type="match status" value="1"/>
</dbReference>
<evidence type="ECO:0000256" key="2">
    <source>
        <dbReference type="ARBA" id="ARBA00023002"/>
    </source>
</evidence>
<comment type="similarity">
    <text evidence="1">Belongs to the aldehyde dehydrogenase family.</text>
</comment>
<comment type="caution">
    <text evidence="4">The sequence shown here is derived from an EMBL/GenBank/DDBJ whole genome shotgun (WGS) entry which is preliminary data.</text>
</comment>
<keyword evidence="5" id="KW-1185">Reference proteome</keyword>
<dbReference type="Gene3D" id="3.40.605.10">
    <property type="entry name" value="Aldehyde Dehydrogenase, Chain A, domain 1"/>
    <property type="match status" value="1"/>
</dbReference>
<evidence type="ECO:0000313" key="5">
    <source>
        <dbReference type="Proteomes" id="UP000248079"/>
    </source>
</evidence>
<dbReference type="RefSeq" id="WP_110360614.1">
    <property type="nucleotide sequence ID" value="NZ_QFLI01000003.1"/>
</dbReference>
<dbReference type="InterPro" id="IPR016161">
    <property type="entry name" value="Ald_DH/histidinol_DH"/>
</dbReference>
<feature type="domain" description="Aldehyde dehydrogenase" evidence="3">
    <location>
        <begin position="3"/>
        <end position="454"/>
    </location>
</feature>
<dbReference type="GO" id="GO:0008911">
    <property type="term" value="F:lactaldehyde dehydrogenase (NAD+) activity"/>
    <property type="evidence" value="ECO:0007669"/>
    <property type="project" value="TreeGrafter"/>
</dbReference>
<keyword evidence="2" id="KW-0560">Oxidoreductase</keyword>
<dbReference type="PANTHER" id="PTHR42991:SF1">
    <property type="entry name" value="ALDEHYDE DEHYDROGENASE"/>
    <property type="match status" value="1"/>
</dbReference>
<dbReference type="AlphaFoldDB" id="A0A2V3ZZQ1"/>
<dbReference type="InterPro" id="IPR015590">
    <property type="entry name" value="Aldehyde_DH_dom"/>
</dbReference>
<dbReference type="OrthoDB" id="9762913at2"/>
<evidence type="ECO:0000256" key="1">
    <source>
        <dbReference type="ARBA" id="ARBA00009986"/>
    </source>
</evidence>
<proteinExistence type="inferred from homology"/>
<name>A0A2V3ZZQ1_9BACT</name>
<dbReference type="Gene3D" id="3.40.309.10">
    <property type="entry name" value="Aldehyde Dehydrogenase, Chain A, domain 2"/>
    <property type="match status" value="1"/>
</dbReference>
<dbReference type="Proteomes" id="UP000248079">
    <property type="component" value="Unassembled WGS sequence"/>
</dbReference>
<sequence>MNTIKVNSPFDGSLIKEIPLLNSQQVEEKIANAYALFQDKSRWLKPYERIAILEKTKAIMQTRVEELTKIAAAEGGKPYQDSKVEVLRAINGVQLAIEHIGQMKGEQIPMGTTAASINRWGFTMREPIGVVLSISAFNHPLNLAVHQIIPAFAVGCPVLIKPATSTPMSAIELVNMMKEAGLPADWAEVVVCDRTNAENLVKDERVNYLSFIGSAEVGWSLRSKLAAGTRCALEHGGSAPVIVESDANMEETIPALAKGGFYHAGQVCVSVQRVFVQEKVVDQFCDQLVQIAKKLKVGDPLDPQTEVGPLIETYEVDRVDQWVKEAVADGAKLLCGGKKISDTCYEPTVLLNACQTSKVSQLEVFGPVICVYSYQDMQEAIDLSNSLPLAFQSAVFTSDIDKALNAVNQFNAATVTVNDHTAFRVDWMPFGGRDASGIGVGGIPYSMHEMTREKLMVIKSSKI</sequence>
<reference evidence="4 5" key="1">
    <citation type="submission" date="2018-05" db="EMBL/GenBank/DDBJ databases">
        <title>Marinifilum breve JC075T sp. nov., a marine bacterium isolated from Yongle Blue Hole in the South China Sea.</title>
        <authorList>
            <person name="Fu T."/>
        </authorList>
    </citation>
    <scope>NUCLEOTIDE SEQUENCE [LARGE SCALE GENOMIC DNA]</scope>
    <source>
        <strain evidence="4 5">JC075</strain>
    </source>
</reference>